<evidence type="ECO:0000259" key="4">
    <source>
        <dbReference type="SMART" id="SM00047"/>
    </source>
</evidence>
<feature type="chain" id="PRO_5038588645" evidence="3">
    <location>
        <begin position="21"/>
        <end position="375"/>
    </location>
</feature>
<sequence length="375" mass="40869">MHKQTVVKMVSACFVTLGLAVGITTSQPQHSKASTQTTQFISKLGPSVKSVANSYKLYPSVMMAQAALESGWGSSTLSTSANNYFGVKGAYNGQSVTMSTAEYDSNGQLYYTDAQFKKYPSIKASMTDNAQLLRNGISGNPSFYSGTWRENASTYEDAANALTGKYATAPNYGQSLINLIQTYSLDALDSGGSTGGSSANADKITYNSASSNQTATLSSAFRKYAVYNHVTGSGYKTTKYAWKTLGGWTGRPVWLDNRAYKSRSKTNWYRIRFSKQTTAKKYWVYAKVLSFPITKYSTAKATGTLSTTKNYVYNHVYNSSYLAKVLTTTDQLGASKVAISQKATHVQNGLTSIWYKVTADQTTGWVEAPAFSKIK</sequence>
<dbReference type="RefSeq" id="WP_056942473.1">
    <property type="nucleotide sequence ID" value="NZ_AZCX01000004.1"/>
</dbReference>
<dbReference type="PANTHER" id="PTHR33308">
    <property type="entry name" value="PEPTIDOGLYCAN HYDROLASE FLGJ"/>
    <property type="match status" value="1"/>
</dbReference>
<evidence type="ECO:0000256" key="2">
    <source>
        <dbReference type="ARBA" id="ARBA00022801"/>
    </source>
</evidence>
<keyword evidence="2" id="KW-0378">Hydrolase</keyword>
<dbReference type="EMBL" id="AZCX01000004">
    <property type="protein sequence ID" value="KRK48116.1"/>
    <property type="molecule type" value="Genomic_DNA"/>
</dbReference>
<dbReference type="PATRIC" id="fig|1302272.5.peg.1872"/>
<name>A0A0R1HW69_9LACO</name>
<keyword evidence="3" id="KW-0732">Signal</keyword>
<accession>A0A0R1HW69</accession>
<dbReference type="Pfam" id="PF01832">
    <property type="entry name" value="Glucosaminidase"/>
    <property type="match status" value="1"/>
</dbReference>
<dbReference type="AlphaFoldDB" id="A0A0R1HW69"/>
<keyword evidence="6" id="KW-1185">Reference proteome</keyword>
<dbReference type="PANTHER" id="PTHR33308:SF9">
    <property type="entry name" value="PEPTIDOGLYCAN HYDROLASE FLGJ"/>
    <property type="match status" value="1"/>
</dbReference>
<dbReference type="SMART" id="SM00047">
    <property type="entry name" value="LYZ2"/>
    <property type="match status" value="1"/>
</dbReference>
<proteinExistence type="inferred from homology"/>
<comment type="similarity">
    <text evidence="1">Belongs to the glycosyl hydrolase 73 family.</text>
</comment>
<dbReference type="InterPro" id="IPR051056">
    <property type="entry name" value="Glycosyl_Hydrolase_73"/>
</dbReference>
<dbReference type="InterPro" id="IPR002901">
    <property type="entry name" value="MGlyc_endo_b_GlcNAc-like_dom"/>
</dbReference>
<protein>
    <submittedName>
        <fullName evidence="5">Muramidase (Flagellum-specific)</fullName>
    </submittedName>
</protein>
<dbReference type="Gene3D" id="1.10.530.10">
    <property type="match status" value="1"/>
</dbReference>
<gene>
    <name evidence="5" type="ORF">FC96_GL001848</name>
</gene>
<evidence type="ECO:0000313" key="6">
    <source>
        <dbReference type="Proteomes" id="UP000050911"/>
    </source>
</evidence>
<comment type="caution">
    <text evidence="5">The sequence shown here is derived from an EMBL/GenBank/DDBJ whole genome shotgun (WGS) entry which is preliminary data.</text>
</comment>
<dbReference type="STRING" id="1302272.FC96_GL001848"/>
<dbReference type="Proteomes" id="UP000050911">
    <property type="component" value="Unassembled WGS sequence"/>
</dbReference>
<reference evidence="5 6" key="1">
    <citation type="journal article" date="2015" name="Genome Announc.">
        <title>Expanding the biotechnology potential of lactobacilli through comparative genomics of 213 strains and associated genera.</title>
        <authorList>
            <person name="Sun Z."/>
            <person name="Harris H.M."/>
            <person name="McCann A."/>
            <person name="Guo C."/>
            <person name="Argimon S."/>
            <person name="Zhang W."/>
            <person name="Yang X."/>
            <person name="Jeffery I.B."/>
            <person name="Cooney J.C."/>
            <person name="Kagawa T.F."/>
            <person name="Liu W."/>
            <person name="Song Y."/>
            <person name="Salvetti E."/>
            <person name="Wrobel A."/>
            <person name="Rasinkangas P."/>
            <person name="Parkhill J."/>
            <person name="Rea M.C."/>
            <person name="O'Sullivan O."/>
            <person name="Ritari J."/>
            <person name="Douillard F.P."/>
            <person name="Paul Ross R."/>
            <person name="Yang R."/>
            <person name="Briner A.E."/>
            <person name="Felis G.E."/>
            <person name="de Vos W.M."/>
            <person name="Barrangou R."/>
            <person name="Klaenhammer T.R."/>
            <person name="Caufield P.W."/>
            <person name="Cui Y."/>
            <person name="Zhang H."/>
            <person name="O'Toole P.W."/>
        </authorList>
    </citation>
    <scope>NUCLEOTIDE SEQUENCE [LARGE SCALE GENOMIC DNA]</scope>
    <source>
        <strain evidence="5 6">JCM 15530</strain>
    </source>
</reference>
<evidence type="ECO:0000256" key="3">
    <source>
        <dbReference type="SAM" id="SignalP"/>
    </source>
</evidence>
<evidence type="ECO:0000313" key="5">
    <source>
        <dbReference type="EMBL" id="KRK48116.1"/>
    </source>
</evidence>
<dbReference type="OrthoDB" id="2155627at2"/>
<organism evidence="5 6">
    <name type="scientific">Secundilactobacillus kimchicus JCM 15530</name>
    <dbReference type="NCBI Taxonomy" id="1302272"/>
    <lineage>
        <taxon>Bacteria</taxon>
        <taxon>Bacillati</taxon>
        <taxon>Bacillota</taxon>
        <taxon>Bacilli</taxon>
        <taxon>Lactobacillales</taxon>
        <taxon>Lactobacillaceae</taxon>
        <taxon>Secundilactobacillus</taxon>
    </lineage>
</organism>
<dbReference type="PRINTS" id="PR01002">
    <property type="entry name" value="FLGFLGJ"/>
</dbReference>
<dbReference type="GO" id="GO:0004040">
    <property type="term" value="F:amidase activity"/>
    <property type="evidence" value="ECO:0007669"/>
    <property type="project" value="InterPro"/>
</dbReference>
<dbReference type="Gene3D" id="4.10.80.30">
    <property type="entry name" value="DNA polymerase, domain 6"/>
    <property type="match status" value="1"/>
</dbReference>
<feature type="signal peptide" evidence="3">
    <location>
        <begin position="1"/>
        <end position="20"/>
    </location>
</feature>
<evidence type="ECO:0000256" key="1">
    <source>
        <dbReference type="ARBA" id="ARBA00010266"/>
    </source>
</evidence>
<feature type="domain" description="Mannosyl-glycoprotein endo-beta-N-acetylglucosamidase-like" evidence="4">
    <location>
        <begin position="30"/>
        <end position="189"/>
    </location>
</feature>